<dbReference type="EMBL" id="WIUZ02000022">
    <property type="protein sequence ID" value="KAF9778708.1"/>
    <property type="molecule type" value="Genomic_DNA"/>
</dbReference>
<reference evidence="2" key="1">
    <citation type="journal article" date="2020" name="Nat. Commun.">
        <title>Large-scale genome sequencing of mycorrhizal fungi provides insights into the early evolution of symbiotic traits.</title>
        <authorList>
            <person name="Miyauchi S."/>
            <person name="Kiss E."/>
            <person name="Kuo A."/>
            <person name="Drula E."/>
            <person name="Kohler A."/>
            <person name="Sanchez-Garcia M."/>
            <person name="Morin E."/>
            <person name="Andreopoulos B."/>
            <person name="Barry K.W."/>
            <person name="Bonito G."/>
            <person name="Buee M."/>
            <person name="Carver A."/>
            <person name="Chen C."/>
            <person name="Cichocki N."/>
            <person name="Clum A."/>
            <person name="Culley D."/>
            <person name="Crous P.W."/>
            <person name="Fauchery L."/>
            <person name="Girlanda M."/>
            <person name="Hayes R.D."/>
            <person name="Keri Z."/>
            <person name="LaButti K."/>
            <person name="Lipzen A."/>
            <person name="Lombard V."/>
            <person name="Magnuson J."/>
            <person name="Maillard F."/>
            <person name="Murat C."/>
            <person name="Nolan M."/>
            <person name="Ohm R.A."/>
            <person name="Pangilinan J."/>
            <person name="Pereira M.F."/>
            <person name="Perotto S."/>
            <person name="Peter M."/>
            <person name="Pfister S."/>
            <person name="Riley R."/>
            <person name="Sitrit Y."/>
            <person name="Stielow J.B."/>
            <person name="Szollosi G."/>
            <person name="Zifcakova L."/>
            <person name="Stursova M."/>
            <person name="Spatafora J.W."/>
            <person name="Tedersoo L."/>
            <person name="Vaario L.M."/>
            <person name="Yamada A."/>
            <person name="Yan M."/>
            <person name="Wang P."/>
            <person name="Xu J."/>
            <person name="Bruns T."/>
            <person name="Baldrian P."/>
            <person name="Vilgalys R."/>
            <person name="Dunand C."/>
            <person name="Henrissat B."/>
            <person name="Grigoriev I.V."/>
            <person name="Hibbett D."/>
            <person name="Nagy L.G."/>
            <person name="Martin F.M."/>
        </authorList>
    </citation>
    <scope>NUCLEOTIDE SEQUENCE</scope>
    <source>
        <strain evidence="2">UH-Tt-Lm1</strain>
    </source>
</reference>
<dbReference type="InterPro" id="IPR036047">
    <property type="entry name" value="F-box-like_dom_sf"/>
</dbReference>
<dbReference type="Gene3D" id="1.20.1280.50">
    <property type="match status" value="1"/>
</dbReference>
<comment type="caution">
    <text evidence="2">The sequence shown here is derived from an EMBL/GenBank/DDBJ whole genome shotgun (WGS) entry which is preliminary data.</text>
</comment>
<dbReference type="InterPro" id="IPR001810">
    <property type="entry name" value="F-box_dom"/>
</dbReference>
<dbReference type="OrthoDB" id="2788229at2759"/>
<gene>
    <name evidence="2" type="ORF">BJ322DRAFT_486083</name>
</gene>
<dbReference type="SUPFAM" id="SSF81383">
    <property type="entry name" value="F-box domain"/>
    <property type="match status" value="1"/>
</dbReference>
<reference evidence="2" key="2">
    <citation type="submission" date="2020-11" db="EMBL/GenBank/DDBJ databases">
        <authorList>
            <consortium name="DOE Joint Genome Institute"/>
            <person name="Kuo A."/>
            <person name="Miyauchi S."/>
            <person name="Kiss E."/>
            <person name="Drula E."/>
            <person name="Kohler A."/>
            <person name="Sanchez-Garcia M."/>
            <person name="Andreopoulos B."/>
            <person name="Barry K.W."/>
            <person name="Bonito G."/>
            <person name="Buee M."/>
            <person name="Carver A."/>
            <person name="Chen C."/>
            <person name="Cichocki N."/>
            <person name="Clum A."/>
            <person name="Culley D."/>
            <person name="Crous P.W."/>
            <person name="Fauchery L."/>
            <person name="Girlanda M."/>
            <person name="Hayes R."/>
            <person name="Keri Z."/>
            <person name="Labutti K."/>
            <person name="Lipzen A."/>
            <person name="Lombard V."/>
            <person name="Magnuson J."/>
            <person name="Maillard F."/>
            <person name="Morin E."/>
            <person name="Murat C."/>
            <person name="Nolan M."/>
            <person name="Ohm R."/>
            <person name="Pangilinan J."/>
            <person name="Pereira M."/>
            <person name="Perotto S."/>
            <person name="Peter M."/>
            <person name="Riley R."/>
            <person name="Sitrit Y."/>
            <person name="Stielow B."/>
            <person name="Szollosi G."/>
            <person name="Zifcakova L."/>
            <person name="Stursova M."/>
            <person name="Spatafora J.W."/>
            <person name="Tedersoo L."/>
            <person name="Vaario L.-M."/>
            <person name="Yamada A."/>
            <person name="Yan M."/>
            <person name="Wang P."/>
            <person name="Xu J."/>
            <person name="Bruns T."/>
            <person name="Baldrian P."/>
            <person name="Vilgalys R."/>
            <person name="Henrissat B."/>
            <person name="Grigoriev I.V."/>
            <person name="Hibbett D."/>
            <person name="Nagy L.G."/>
            <person name="Martin F.M."/>
        </authorList>
    </citation>
    <scope>NUCLEOTIDE SEQUENCE</scope>
    <source>
        <strain evidence="2">UH-Tt-Lm1</strain>
    </source>
</reference>
<protein>
    <recommendedName>
        <fullName evidence="1">F-box domain-containing protein</fullName>
    </recommendedName>
</protein>
<organism evidence="2 3">
    <name type="scientific">Thelephora terrestris</name>
    <dbReference type="NCBI Taxonomy" id="56493"/>
    <lineage>
        <taxon>Eukaryota</taxon>
        <taxon>Fungi</taxon>
        <taxon>Dikarya</taxon>
        <taxon>Basidiomycota</taxon>
        <taxon>Agaricomycotina</taxon>
        <taxon>Agaricomycetes</taxon>
        <taxon>Thelephorales</taxon>
        <taxon>Thelephoraceae</taxon>
        <taxon>Thelephora</taxon>
    </lineage>
</organism>
<evidence type="ECO:0000259" key="1">
    <source>
        <dbReference type="Pfam" id="PF12937"/>
    </source>
</evidence>
<dbReference type="Pfam" id="PF12937">
    <property type="entry name" value="F-box-like"/>
    <property type="match status" value="1"/>
</dbReference>
<dbReference type="Proteomes" id="UP000736335">
    <property type="component" value="Unassembled WGS sequence"/>
</dbReference>
<evidence type="ECO:0000313" key="3">
    <source>
        <dbReference type="Proteomes" id="UP000736335"/>
    </source>
</evidence>
<keyword evidence="3" id="KW-1185">Reference proteome</keyword>
<name>A0A9P6L163_9AGAM</name>
<accession>A0A9P6L163</accession>
<dbReference type="AlphaFoldDB" id="A0A9P6L163"/>
<sequence>MSHLPPEICDHIVDLLHGEPETLKACCLVSKSWVSCARNHLFGEVAFRSLNDLKAWEETFPDPANSPACHTRSLFIACAQDIPTAVVGEGSWIDEFSSVVRLSVLSAHEACSASQLIKLVCSLPLLEDLDVAGQVVDDHKDDGTITQFPTSPPLTGTLKLDLVQGIEAITRQLLELPNGIHFRMLKFKWYLGRDDPRWTVATMEACSGTLESIDINSTKLCEFCPFSFYGPTVGLHLRLHQGIREWVR</sequence>
<feature type="domain" description="F-box" evidence="1">
    <location>
        <begin position="1"/>
        <end position="41"/>
    </location>
</feature>
<evidence type="ECO:0000313" key="2">
    <source>
        <dbReference type="EMBL" id="KAF9778708.1"/>
    </source>
</evidence>
<proteinExistence type="predicted"/>